<comment type="caution">
    <text evidence="1">The sequence shown here is derived from an EMBL/GenBank/DDBJ whole genome shotgun (WGS) entry which is preliminary data.</text>
</comment>
<name>A0A1E8E519_9GAMM</name>
<sequence>MKSILDQLVGTSEPVTRFNNLTIDKLKEMAAQIQQPKESEDDPYAILLSQEKFEMLIKSKHLVAFDNSSPTEKAVSFLHGLPVIIQNIYEYKVMTRKEYKEFYNNVLHPL</sequence>
<dbReference type="EMBL" id="MKQS01000001">
    <property type="protein sequence ID" value="OFE44649.1"/>
    <property type="molecule type" value="Genomic_DNA"/>
</dbReference>
<gene>
    <name evidence="1" type="ORF">BJN41_00540</name>
</gene>
<accession>A0A1E8E519</accession>
<organism evidence="1 2">
    <name type="scientific">Acinetobacter towneri</name>
    <dbReference type="NCBI Taxonomy" id="202956"/>
    <lineage>
        <taxon>Bacteria</taxon>
        <taxon>Pseudomonadati</taxon>
        <taxon>Pseudomonadota</taxon>
        <taxon>Gammaproteobacteria</taxon>
        <taxon>Moraxellales</taxon>
        <taxon>Moraxellaceae</taxon>
        <taxon>Acinetobacter</taxon>
    </lineage>
</organism>
<reference evidence="1 2" key="1">
    <citation type="submission" date="2016-10" db="EMBL/GenBank/DDBJ databases">
        <title>Genome of airborne Acinetobacter sp. 5-2Ac02 in the hospital environment: Species near to Acinetobacter towneri.</title>
        <authorList>
            <person name="Barbosa B."/>
            <person name="Fernandez-Garcia L."/>
            <person name="Gato E."/>
            <person name="Leao R."/>
            <person name="Albano R."/>
            <person name="Fernandez B."/>
            <person name="Fernandez-Cuenca F."/>
            <person name="Marques E."/>
            <person name="Tomas M."/>
        </authorList>
    </citation>
    <scope>NUCLEOTIDE SEQUENCE [LARGE SCALE GENOMIC DNA]</scope>
    <source>
        <strain evidence="1 2">5-2Ac02</strain>
    </source>
</reference>
<proteinExistence type="predicted"/>
<evidence type="ECO:0000313" key="2">
    <source>
        <dbReference type="Proteomes" id="UP000186931"/>
    </source>
</evidence>
<dbReference type="AlphaFoldDB" id="A0A1E8E519"/>
<evidence type="ECO:0000313" key="1">
    <source>
        <dbReference type="EMBL" id="OFE44649.1"/>
    </source>
</evidence>
<dbReference type="RefSeq" id="WP_070152182.1">
    <property type="nucleotide sequence ID" value="NZ_MKQS01000001.1"/>
</dbReference>
<protein>
    <submittedName>
        <fullName evidence="1">Uncharacterized protein</fullName>
    </submittedName>
</protein>
<dbReference type="STRING" id="202956.BJN41_00540"/>
<dbReference type="Proteomes" id="UP000186931">
    <property type="component" value="Unassembled WGS sequence"/>
</dbReference>